<dbReference type="EMBL" id="JAVLET010000005">
    <property type="protein sequence ID" value="KAL0469930.1"/>
    <property type="molecule type" value="Genomic_DNA"/>
</dbReference>
<keyword evidence="3" id="KW-1185">Reference proteome</keyword>
<gene>
    <name evidence="2" type="ORF">QR685DRAFT_304758</name>
</gene>
<proteinExistence type="predicted"/>
<keyword evidence="1" id="KW-0812">Transmembrane</keyword>
<comment type="caution">
    <text evidence="2">The sequence shown here is derived from an EMBL/GenBank/DDBJ whole genome shotgun (WGS) entry which is preliminary data.</text>
</comment>
<organism evidence="2 3">
    <name type="scientific">Neurospora intermedia</name>
    <dbReference type="NCBI Taxonomy" id="5142"/>
    <lineage>
        <taxon>Eukaryota</taxon>
        <taxon>Fungi</taxon>
        <taxon>Dikarya</taxon>
        <taxon>Ascomycota</taxon>
        <taxon>Pezizomycotina</taxon>
        <taxon>Sordariomycetes</taxon>
        <taxon>Sordariomycetidae</taxon>
        <taxon>Sordariales</taxon>
        <taxon>Sordariaceae</taxon>
        <taxon>Neurospora</taxon>
    </lineage>
</organism>
<feature type="transmembrane region" description="Helical" evidence="1">
    <location>
        <begin position="68"/>
        <end position="87"/>
    </location>
</feature>
<keyword evidence="1" id="KW-0472">Membrane</keyword>
<protein>
    <submittedName>
        <fullName evidence="2">Uncharacterized protein</fullName>
    </submittedName>
</protein>
<evidence type="ECO:0000313" key="3">
    <source>
        <dbReference type="Proteomes" id="UP001451303"/>
    </source>
</evidence>
<name>A0ABR3DB72_NEUIN</name>
<feature type="transmembrane region" description="Helical" evidence="1">
    <location>
        <begin position="41"/>
        <end position="62"/>
    </location>
</feature>
<evidence type="ECO:0000313" key="2">
    <source>
        <dbReference type="EMBL" id="KAL0469930.1"/>
    </source>
</evidence>
<dbReference type="Proteomes" id="UP001451303">
    <property type="component" value="Unassembled WGS sequence"/>
</dbReference>
<keyword evidence="1" id="KW-1133">Transmembrane helix</keyword>
<accession>A0ABR3DB72</accession>
<sequence length="115" mass="13545">MEIGVWRGQLRLLGDERVHFELVSMSLFCSLRVFHRDMHGLATLIARLMGYITSSMLLRLWFHVRVRLWLLLGSAASEIFFLFLFLFGRLNSPRRQNQCFSHSRVFSRPNVNMEG</sequence>
<reference evidence="2 3" key="1">
    <citation type="submission" date="2023-09" db="EMBL/GenBank/DDBJ databases">
        <title>Multi-omics analysis of a traditional fermented food reveals byproduct-associated fungal strains for waste-to-food upcycling.</title>
        <authorList>
            <consortium name="Lawrence Berkeley National Laboratory"/>
            <person name="Rekdal V.M."/>
            <person name="Villalobos-Escobedo J.M."/>
            <person name="Rodriguez-Valeron N."/>
            <person name="Garcia M.O."/>
            <person name="Vasquez D.P."/>
            <person name="Damayanti I."/>
            <person name="Sorensen P.M."/>
            <person name="Baidoo E.E."/>
            <person name="De Carvalho A.C."/>
            <person name="Riley R."/>
            <person name="Lipzen A."/>
            <person name="He G."/>
            <person name="Yan M."/>
            <person name="Haridas S."/>
            <person name="Daum C."/>
            <person name="Yoshinaga Y."/>
            <person name="Ng V."/>
            <person name="Grigoriev I.V."/>
            <person name="Munk R."/>
            <person name="Nuraida L."/>
            <person name="Wijaya C.H."/>
            <person name="Morales P.-C."/>
            <person name="Keasling J.D."/>
        </authorList>
    </citation>
    <scope>NUCLEOTIDE SEQUENCE [LARGE SCALE GENOMIC DNA]</scope>
    <source>
        <strain evidence="2 3">FGSC 2613</strain>
    </source>
</reference>
<evidence type="ECO:0000256" key="1">
    <source>
        <dbReference type="SAM" id="Phobius"/>
    </source>
</evidence>